<reference evidence="2 3" key="1">
    <citation type="submission" date="2017-08" db="EMBL/GenBank/DDBJ databases">
        <authorList>
            <person name="de Groot N.N."/>
        </authorList>
    </citation>
    <scope>NUCLEOTIDE SEQUENCE [LARGE SCALE GENOMIC DNA]</scope>
    <source>
        <strain evidence="2 3">USBA 352</strain>
    </source>
</reference>
<accession>A0A285R8V7</accession>
<name>A0A285R8V7_9HYPH</name>
<feature type="region of interest" description="Disordered" evidence="1">
    <location>
        <begin position="1"/>
        <end position="30"/>
    </location>
</feature>
<organism evidence="2 3">
    <name type="scientific">Stappia indica</name>
    <dbReference type="NCBI Taxonomy" id="538381"/>
    <lineage>
        <taxon>Bacteria</taxon>
        <taxon>Pseudomonadati</taxon>
        <taxon>Pseudomonadota</taxon>
        <taxon>Alphaproteobacteria</taxon>
        <taxon>Hyphomicrobiales</taxon>
        <taxon>Stappiaceae</taxon>
        <taxon>Stappia</taxon>
    </lineage>
</organism>
<dbReference type="EMBL" id="OBML01000001">
    <property type="protein sequence ID" value="SOB90535.1"/>
    <property type="molecule type" value="Genomic_DNA"/>
</dbReference>
<dbReference type="Proteomes" id="UP000219331">
    <property type="component" value="Unassembled WGS sequence"/>
</dbReference>
<sequence length="366" mass="38639">MHPPIPSGSARLQQGPGGAPPAPLPSLRAGAGPAAAVSTLDRLLAAARIVLPPEILKAGHPASDLTPSGAPLEAAFVWADGEPGCDPRISFDPAPGAQPESRLEAALSLCRAVSNTELAPDVLRLAKRLSCWQQRAGCRYGAWAGLRPGEAGDLAAKLYLEVATVSDAKGRPLWAAFEEQLAGAPPVLTGRNLRPTMAGLTPDGGLLELYYRTDPLFPGDLDTLMRRFGLAPRGQEVRRLVERLTGRSVRFEIPSSDIGFSVAFRMAGEGRLRRARACAFTFYSNAAALLGPDARIADALLAEGAARGWDMTAYRQAFAACDTRPGKGEVPLQRHGLIGMVLALEAPPRVTATLALPGYQREPGHG</sequence>
<evidence type="ECO:0000313" key="3">
    <source>
        <dbReference type="Proteomes" id="UP000219331"/>
    </source>
</evidence>
<protein>
    <submittedName>
        <fullName evidence="2">Uncharacterized protein</fullName>
    </submittedName>
</protein>
<keyword evidence="3" id="KW-1185">Reference proteome</keyword>
<evidence type="ECO:0000313" key="2">
    <source>
        <dbReference type="EMBL" id="SOB90535.1"/>
    </source>
</evidence>
<dbReference type="STRING" id="538381.GCA_001696535_01589"/>
<evidence type="ECO:0000256" key="1">
    <source>
        <dbReference type="SAM" id="MobiDB-lite"/>
    </source>
</evidence>
<gene>
    <name evidence="2" type="ORF">SAMN05421512_101462</name>
</gene>
<proteinExistence type="predicted"/>
<dbReference type="AlphaFoldDB" id="A0A285R8V7"/>